<dbReference type="GO" id="GO:0016740">
    <property type="term" value="F:transferase activity"/>
    <property type="evidence" value="ECO:0007669"/>
    <property type="project" value="UniProtKB-KW"/>
</dbReference>
<keyword evidence="3" id="KW-0808">Transferase</keyword>
<evidence type="ECO:0000256" key="4">
    <source>
        <dbReference type="ARBA" id="ARBA00022898"/>
    </source>
</evidence>
<evidence type="ECO:0000259" key="6">
    <source>
        <dbReference type="Pfam" id="PF00155"/>
    </source>
</evidence>
<dbReference type="OrthoDB" id="9807157at2"/>
<evidence type="ECO:0000256" key="1">
    <source>
        <dbReference type="ARBA" id="ARBA00001933"/>
    </source>
</evidence>
<dbReference type="Gene3D" id="3.90.1150.10">
    <property type="entry name" value="Aspartate Aminotransferase, domain 1"/>
    <property type="match status" value="1"/>
</dbReference>
<name>A0A2U8BRY4_9RICK</name>
<dbReference type="RefSeq" id="WP_108673152.1">
    <property type="nucleotide sequence ID" value="NZ_CP025989.1"/>
</dbReference>
<dbReference type="InterPro" id="IPR015421">
    <property type="entry name" value="PyrdxlP-dep_Trfase_major"/>
</dbReference>
<dbReference type="Proteomes" id="UP000244519">
    <property type="component" value="Chromosome"/>
</dbReference>
<dbReference type="KEGG" id="fso:Fsol_00317"/>
<proteinExistence type="inferred from homology"/>
<dbReference type="InterPro" id="IPR050087">
    <property type="entry name" value="AON_synthase_class-II"/>
</dbReference>
<protein>
    <recommendedName>
        <fullName evidence="2">5-aminolevulinate synthase</fullName>
    </recommendedName>
</protein>
<keyword evidence="4 5" id="KW-0663">Pyridoxal phosphate</keyword>
<evidence type="ECO:0000256" key="5">
    <source>
        <dbReference type="RuleBase" id="RU003693"/>
    </source>
</evidence>
<dbReference type="InterPro" id="IPR015422">
    <property type="entry name" value="PyrdxlP-dep_Trfase_small"/>
</dbReference>
<gene>
    <name evidence="7" type="ORF">Fsol_00317</name>
</gene>
<dbReference type="EMBL" id="CP025989">
    <property type="protein sequence ID" value="AWD33116.1"/>
    <property type="molecule type" value="Genomic_DNA"/>
</dbReference>
<dbReference type="Gene3D" id="3.40.640.10">
    <property type="entry name" value="Type I PLP-dependent aspartate aminotransferase-like (Major domain)"/>
    <property type="match status" value="1"/>
</dbReference>
<keyword evidence="8" id="KW-1185">Reference proteome</keyword>
<dbReference type="InterPro" id="IPR001917">
    <property type="entry name" value="Aminotrans_II_pyridoxalP_BS"/>
</dbReference>
<reference evidence="7 8" key="1">
    <citation type="journal article" date="2018" name="Genome Biol. Evol.">
        <title>The Genome Sequence of "Candidatus Fokinia solitaria": Insights on Reductive Evolution in Rickettsiales.</title>
        <authorList>
            <person name="Floriano A.M."/>
            <person name="Castelli M."/>
            <person name="Krenek S."/>
            <person name="Berendonk T.U."/>
            <person name="Bazzocchi C."/>
            <person name="Petroni G."/>
            <person name="Sassera D."/>
        </authorList>
    </citation>
    <scope>NUCLEOTIDE SEQUENCE [LARGE SCALE GENOMIC DNA]</scope>
    <source>
        <strain evidence="7">Rio ETE_ALG 3VII</strain>
    </source>
</reference>
<dbReference type="AlphaFoldDB" id="A0A2U8BRY4"/>
<dbReference type="PROSITE" id="PS00599">
    <property type="entry name" value="AA_TRANSFER_CLASS_2"/>
    <property type="match status" value="1"/>
</dbReference>
<evidence type="ECO:0000256" key="3">
    <source>
        <dbReference type="ARBA" id="ARBA00022679"/>
    </source>
</evidence>
<comment type="similarity">
    <text evidence="5">Belongs to the class-II pyridoxal-phosphate-dependent aminotransferase family.</text>
</comment>
<comment type="cofactor">
    <cofactor evidence="1 5">
        <name>pyridoxal 5'-phosphate</name>
        <dbReference type="ChEBI" id="CHEBI:597326"/>
    </cofactor>
</comment>
<organism evidence="7 8">
    <name type="scientific">Candidatus Fokinia solitaria</name>
    <dbReference type="NCBI Taxonomy" id="1802984"/>
    <lineage>
        <taxon>Bacteria</taxon>
        <taxon>Pseudomonadati</taxon>
        <taxon>Pseudomonadota</taxon>
        <taxon>Alphaproteobacteria</taxon>
        <taxon>Rickettsiales</taxon>
        <taxon>Candidatus Midichloriaceae</taxon>
        <taxon>Candidatus Fokinia</taxon>
    </lineage>
</organism>
<dbReference type="Pfam" id="PF00155">
    <property type="entry name" value="Aminotran_1_2"/>
    <property type="match status" value="1"/>
</dbReference>
<dbReference type="PANTHER" id="PTHR13693">
    <property type="entry name" value="CLASS II AMINOTRANSFERASE/8-AMINO-7-OXONONANOATE SYNTHASE"/>
    <property type="match status" value="1"/>
</dbReference>
<evidence type="ECO:0000313" key="8">
    <source>
        <dbReference type="Proteomes" id="UP000244519"/>
    </source>
</evidence>
<evidence type="ECO:0000313" key="7">
    <source>
        <dbReference type="EMBL" id="AWD33116.1"/>
    </source>
</evidence>
<sequence length="384" mass="43256">MYKSYEEYLLTLRNDNRYRILNTRDIQEKHTNFLDFSTNDYLNLSQNSEVIEAAIISARKYGVGATGSRLLSGNLPLYEEFEKIIARDKNTESCLLFSSGFQANISTLSCLLDEKVLRGKAIVFFDKLNHSSLYQAVFLSKAELCRYHHNDVEHLKSLMESYKNDSRPKFIVTETLFGMDGDIAPLKEIAALATKHQAFLYLDEAHATGLFGKNGYGLSTTVQLHNIPHVIMGTLSKAIGSSGGYIASNKTIIDFLINKATGFVYSTAPSPHIIGSASKAWTMVKSLQNERTHLQTLGTILRTKLQEFGFDIGTSATHIVPIIFKEEKICLQIKDALMKREITVSCIRPPTVPHNSSRIRIALTSKHQLQDIERLVNYLREIIQ</sequence>
<feature type="domain" description="Aminotransferase class I/classII large" evidence="6">
    <location>
        <begin position="32"/>
        <end position="378"/>
    </location>
</feature>
<dbReference type="InterPro" id="IPR004839">
    <property type="entry name" value="Aminotransferase_I/II_large"/>
</dbReference>
<dbReference type="GO" id="GO:0030170">
    <property type="term" value="F:pyridoxal phosphate binding"/>
    <property type="evidence" value="ECO:0007669"/>
    <property type="project" value="InterPro"/>
</dbReference>
<dbReference type="InterPro" id="IPR015424">
    <property type="entry name" value="PyrdxlP-dep_Trfase"/>
</dbReference>
<dbReference type="SUPFAM" id="SSF53383">
    <property type="entry name" value="PLP-dependent transferases"/>
    <property type="match status" value="1"/>
</dbReference>
<evidence type="ECO:0000256" key="2">
    <source>
        <dbReference type="ARBA" id="ARBA00017999"/>
    </source>
</evidence>
<accession>A0A2U8BRY4</accession>